<dbReference type="EMBL" id="QRNE01000189">
    <property type="protein sequence ID" value="RHK19256.1"/>
    <property type="molecule type" value="Genomic_DNA"/>
</dbReference>
<evidence type="ECO:0000313" key="2">
    <source>
        <dbReference type="EMBL" id="KAB6340174.1"/>
    </source>
</evidence>
<organism evidence="2 5">
    <name type="scientific">Bacteroides xylanisolvens</name>
    <dbReference type="NCBI Taxonomy" id="371601"/>
    <lineage>
        <taxon>Bacteria</taxon>
        <taxon>Pseudomonadati</taxon>
        <taxon>Bacteroidota</taxon>
        <taxon>Bacteroidia</taxon>
        <taxon>Bacteroidales</taxon>
        <taxon>Bacteroidaceae</taxon>
        <taxon>Bacteroides</taxon>
    </lineage>
</organism>
<comment type="caution">
    <text evidence="2">The sequence shown here is derived from an EMBL/GenBank/DDBJ whole genome shotgun (WGS) entry which is preliminary data.</text>
</comment>
<dbReference type="GO" id="GO:0016758">
    <property type="term" value="F:hexosyltransferase activity"/>
    <property type="evidence" value="ECO:0007669"/>
    <property type="project" value="UniProtKB-ARBA"/>
</dbReference>
<evidence type="ECO:0000313" key="4">
    <source>
        <dbReference type="Proteomes" id="UP000285503"/>
    </source>
</evidence>
<dbReference type="EMBL" id="WDCP01000012">
    <property type="protein sequence ID" value="KAB6340174.1"/>
    <property type="molecule type" value="Genomic_DNA"/>
</dbReference>
<sequence>MGDRQVKVSVLVPIYKVEKYLHRCLDSVISQNFQDYELVLVDDGSPDNCPAICDKYQSRYPDIVKIIHKENKGLPSARLAGFEVAKGEYVIFVDSDDYMASGSLQALYSEISKGYDVVRGRIMREDLQTGNQWHEQYNYDGRTITSNDEYFKAVMVQKIPPYLHSGIYRKDLFDIGMFQKLVDSGISLGEDWIINVAISYRVKKFKSIDMPCYYYCVNSASMIYTSLYSYRLNDIVEQLLYSLTEHFPIEYKRWVKSNRMATNLYSAFVPELGYDAIHYDNVRAFINDDNNFALLKTHIDLRFVKFAKHKLLFRFYSKVFCWLYMKFKLKGVSRKVLQ</sequence>
<dbReference type="PANTHER" id="PTHR22916">
    <property type="entry name" value="GLYCOSYLTRANSFERASE"/>
    <property type="match status" value="1"/>
</dbReference>
<name>A0A1Y4VBL6_9BACE</name>
<dbReference type="RefSeq" id="WP_087322529.1">
    <property type="nucleotide sequence ID" value="NZ_JABFCE010000015.1"/>
</dbReference>
<reference evidence="3 4" key="1">
    <citation type="submission" date="2018-08" db="EMBL/GenBank/DDBJ databases">
        <title>A genome reference for cultivated species of the human gut microbiota.</title>
        <authorList>
            <person name="Zou Y."/>
            <person name="Xue W."/>
            <person name="Luo G."/>
        </authorList>
    </citation>
    <scope>NUCLEOTIDE SEQUENCE [LARGE SCALE GENOMIC DNA]</scope>
    <source>
        <strain evidence="3 4">AF46-11NS</strain>
    </source>
</reference>
<gene>
    <name evidence="3" type="ORF">DW075_22010</name>
    <name evidence="2" type="ORF">GAZ43_08255</name>
</gene>
<reference evidence="2 5" key="2">
    <citation type="journal article" date="2019" name="Nat. Med.">
        <title>A library of human gut bacterial isolates paired with longitudinal multiomics data enables mechanistic microbiome research.</title>
        <authorList>
            <person name="Poyet M."/>
            <person name="Groussin M."/>
            <person name="Gibbons S.M."/>
            <person name="Avila-Pacheco J."/>
            <person name="Jiang X."/>
            <person name="Kearney S.M."/>
            <person name="Perrotta A.R."/>
            <person name="Berdy B."/>
            <person name="Zhao S."/>
            <person name="Lieberman T.D."/>
            <person name="Swanson P.K."/>
            <person name="Smith M."/>
            <person name="Roesemann S."/>
            <person name="Alexander J.E."/>
            <person name="Rich S.A."/>
            <person name="Livny J."/>
            <person name="Vlamakis H."/>
            <person name="Clish C."/>
            <person name="Bullock K."/>
            <person name="Deik A."/>
            <person name="Scott J."/>
            <person name="Pierce K.A."/>
            <person name="Xavier R.J."/>
            <person name="Alm E.J."/>
        </authorList>
    </citation>
    <scope>NUCLEOTIDE SEQUENCE [LARGE SCALE GENOMIC DNA]</scope>
    <source>
        <strain evidence="2 5">BIOML-A16</strain>
    </source>
</reference>
<dbReference type="SUPFAM" id="SSF53448">
    <property type="entry name" value="Nucleotide-diphospho-sugar transferases"/>
    <property type="match status" value="1"/>
</dbReference>
<dbReference type="PANTHER" id="PTHR22916:SF3">
    <property type="entry name" value="UDP-GLCNAC:BETAGAL BETA-1,3-N-ACETYLGLUCOSAMINYLTRANSFERASE-LIKE PROTEIN 1"/>
    <property type="match status" value="1"/>
</dbReference>
<evidence type="ECO:0000313" key="3">
    <source>
        <dbReference type="EMBL" id="RHK19256.1"/>
    </source>
</evidence>
<dbReference type="Gene3D" id="3.90.550.10">
    <property type="entry name" value="Spore Coat Polysaccharide Biosynthesis Protein SpsA, Chain A"/>
    <property type="match status" value="1"/>
</dbReference>
<dbReference type="Proteomes" id="UP000438288">
    <property type="component" value="Unassembled WGS sequence"/>
</dbReference>
<dbReference type="Pfam" id="PF00535">
    <property type="entry name" value="Glycos_transf_2"/>
    <property type="match status" value="1"/>
</dbReference>
<feature type="domain" description="Glycosyltransferase 2-like" evidence="1">
    <location>
        <begin position="9"/>
        <end position="142"/>
    </location>
</feature>
<protein>
    <submittedName>
        <fullName evidence="2">Glycosyltransferase family 2 protein</fullName>
    </submittedName>
</protein>
<dbReference type="CDD" id="cd00761">
    <property type="entry name" value="Glyco_tranf_GTA_type"/>
    <property type="match status" value="1"/>
</dbReference>
<evidence type="ECO:0000259" key="1">
    <source>
        <dbReference type="Pfam" id="PF00535"/>
    </source>
</evidence>
<dbReference type="AlphaFoldDB" id="A0A1Y4VBL6"/>
<keyword evidence="2" id="KW-0808">Transferase</keyword>
<dbReference type="InterPro" id="IPR001173">
    <property type="entry name" value="Glyco_trans_2-like"/>
</dbReference>
<dbReference type="Proteomes" id="UP000285503">
    <property type="component" value="Unassembled WGS sequence"/>
</dbReference>
<evidence type="ECO:0000313" key="5">
    <source>
        <dbReference type="Proteomes" id="UP000438288"/>
    </source>
</evidence>
<accession>A0A1Y4VBL6</accession>
<dbReference type="InterPro" id="IPR029044">
    <property type="entry name" value="Nucleotide-diphossugar_trans"/>
</dbReference>
<proteinExistence type="predicted"/>